<organism evidence="2 3">
    <name type="scientific">Halalkalibacter okhensis</name>
    <dbReference type="NCBI Taxonomy" id="333138"/>
    <lineage>
        <taxon>Bacteria</taxon>
        <taxon>Bacillati</taxon>
        <taxon>Bacillota</taxon>
        <taxon>Bacilli</taxon>
        <taxon>Bacillales</taxon>
        <taxon>Bacillaceae</taxon>
        <taxon>Halalkalibacter</taxon>
    </lineage>
</organism>
<dbReference type="EMBL" id="JRJU01000054">
    <property type="protein sequence ID" value="KHF38057.1"/>
    <property type="molecule type" value="Genomic_DNA"/>
</dbReference>
<evidence type="ECO:0000313" key="2">
    <source>
        <dbReference type="EMBL" id="KHF38057.1"/>
    </source>
</evidence>
<gene>
    <name evidence="2" type="ORF">LQ50_23665</name>
</gene>
<protein>
    <submittedName>
        <fullName evidence="2">Uncharacterized protein</fullName>
    </submittedName>
</protein>
<dbReference type="STRING" id="333138.LQ50_23665"/>
<name>A0A0B0IB13_9BACI</name>
<proteinExistence type="predicted"/>
<reference evidence="2 3" key="1">
    <citation type="submission" date="2014-09" db="EMBL/GenBank/DDBJ databases">
        <title>Genome sequencing and annotation of Bacillus Okhensis strain Kh10-101T.</title>
        <authorList>
            <person name="Prakash J.S."/>
        </authorList>
    </citation>
    <scope>NUCLEOTIDE SEQUENCE [LARGE SCALE GENOMIC DNA]</scope>
    <source>
        <strain evidence="3">Kh10-101T</strain>
    </source>
</reference>
<comment type="caution">
    <text evidence="2">The sequence shown here is derived from an EMBL/GenBank/DDBJ whole genome shotgun (WGS) entry which is preliminary data.</text>
</comment>
<evidence type="ECO:0000313" key="3">
    <source>
        <dbReference type="Proteomes" id="UP000030832"/>
    </source>
</evidence>
<dbReference type="Proteomes" id="UP000030832">
    <property type="component" value="Unassembled WGS sequence"/>
</dbReference>
<keyword evidence="3" id="KW-1185">Reference proteome</keyword>
<sequence length="129" mass="14707">MFVPLRSSHSHPQGGAEPPAPVGSRPYLCTPQESSDFRSIPLREKTFFTATIFIKQSYYKKRRAPVCDGSTRRASFEESAQKDLRDNVGSAHRISFHKKEKGTLYHAGERPFAMAPHDVRFLRRSLKKT</sequence>
<evidence type="ECO:0000256" key="1">
    <source>
        <dbReference type="SAM" id="MobiDB-lite"/>
    </source>
</evidence>
<accession>A0A0B0IB13</accession>
<dbReference type="AlphaFoldDB" id="A0A0B0IB13"/>
<feature type="region of interest" description="Disordered" evidence="1">
    <location>
        <begin position="1"/>
        <end position="28"/>
    </location>
</feature>